<dbReference type="SUPFAM" id="SSF53187">
    <property type="entry name" value="Zn-dependent exopeptidases"/>
    <property type="match status" value="1"/>
</dbReference>
<dbReference type="RefSeq" id="WP_274585827.1">
    <property type="nucleotide sequence ID" value="NZ_CP146598.1"/>
</dbReference>
<name>A0A9X4IF39_9NEIS</name>
<organism evidence="1">
    <name type="scientific">Neisseria leonii</name>
    <dbReference type="NCBI Taxonomy" id="2995413"/>
    <lineage>
        <taxon>Bacteria</taxon>
        <taxon>Pseudomonadati</taxon>
        <taxon>Pseudomonadota</taxon>
        <taxon>Betaproteobacteria</taxon>
        <taxon>Neisseriales</taxon>
        <taxon>Neisseriaceae</taxon>
        <taxon>Neisseria</taxon>
    </lineage>
</organism>
<dbReference type="Proteomes" id="UP001149607">
    <property type="component" value="Chromosome"/>
</dbReference>
<evidence type="ECO:0008006" key="4">
    <source>
        <dbReference type="Google" id="ProtNLM"/>
    </source>
</evidence>
<dbReference type="EMBL" id="CP146598">
    <property type="protein sequence ID" value="WWY03128.1"/>
    <property type="molecule type" value="Genomic_DNA"/>
</dbReference>
<proteinExistence type="predicted"/>
<evidence type="ECO:0000313" key="1">
    <source>
        <dbReference type="EMBL" id="MDD9328783.1"/>
    </source>
</evidence>
<sequence length="344" mass="38815">MEFKPELKYILEQVRPSNTYRCELFAQNLFLWLEGQGYNAVWDDDDVNLWVEHPEAEILFTCHIDTAHRDFEKEYEKDYGHYLEEEDDEDSDEDGHVTQEVVYDGQTGIMRLAAGVRNNHVLGADDGAGIYIMLSLLKAGVKASFVFYTDEEVGGLGSGWSANEEASRYARYKYAIAFDRKGTNSIITHQSGSRCCSDEFAAELAARLNKFGLKMRPDPTGTFTDTANLTKLIPECTNISVGYENAHTNQEWLDVNHVHALINAFVRADLTNLPVVRDPSGEEEEYDGYETYSPMVKYGIGSLDDTDSMIQTLKSDGLNFAEDLVLSEPYVAADLLVYLAERVR</sequence>
<dbReference type="EMBL" id="JAPQFL010000013">
    <property type="protein sequence ID" value="MDD9328783.1"/>
    <property type="molecule type" value="Genomic_DNA"/>
</dbReference>
<gene>
    <name evidence="1" type="ORF">ORY91_000052</name>
    <name evidence="2" type="ORF">V9W64_10680</name>
</gene>
<evidence type="ECO:0000313" key="3">
    <source>
        <dbReference type="Proteomes" id="UP001149607"/>
    </source>
</evidence>
<protein>
    <recommendedName>
        <fullName evidence="4">Peptidase M28 domain-containing protein</fullName>
    </recommendedName>
</protein>
<accession>A0A9X4IF39</accession>
<reference evidence="1" key="1">
    <citation type="submission" date="2022-10" db="EMBL/GenBank/DDBJ databases">
        <authorList>
            <person name="Boutroux M."/>
        </authorList>
    </citation>
    <scope>NUCLEOTIDE SEQUENCE</scope>
    <source>
        <strain evidence="1">51.81</strain>
    </source>
</reference>
<dbReference type="AlphaFoldDB" id="A0A9X4IF39"/>
<reference evidence="2" key="2">
    <citation type="submission" date="2024-02" db="EMBL/GenBank/DDBJ databases">
        <title>Neisseria leonii sp. nov.</title>
        <authorList>
            <person name="Boutroux M."/>
            <person name="Favre-Rochex S."/>
            <person name="Gorgette O."/>
            <person name="Touak G."/>
            <person name="Muhle E."/>
            <person name="Chesneau O."/>
            <person name="Clermont D."/>
            <person name="Rahi P."/>
        </authorList>
    </citation>
    <scope>NUCLEOTIDE SEQUENCE</scope>
    <source>
        <strain evidence="2">51.81</strain>
    </source>
</reference>
<evidence type="ECO:0000313" key="2">
    <source>
        <dbReference type="EMBL" id="WWY03128.1"/>
    </source>
</evidence>
<dbReference type="Gene3D" id="3.40.630.10">
    <property type="entry name" value="Zn peptidases"/>
    <property type="match status" value="1"/>
</dbReference>
<keyword evidence="3" id="KW-1185">Reference proteome</keyword>